<evidence type="ECO:0000256" key="6">
    <source>
        <dbReference type="ARBA" id="ARBA00023004"/>
    </source>
</evidence>
<dbReference type="InterPro" id="IPR013984">
    <property type="entry name" value="Ald_Fedxn_OxRdtase_dom2"/>
</dbReference>
<dbReference type="InterPro" id="IPR051919">
    <property type="entry name" value="W-dependent_AOR"/>
</dbReference>
<evidence type="ECO:0000256" key="4">
    <source>
        <dbReference type="ARBA" id="ARBA00022723"/>
    </source>
</evidence>
<dbReference type="Gene3D" id="3.60.9.10">
    <property type="entry name" value="Aldehyde ferredoxin oxidoreductase, N-terminal domain"/>
    <property type="match status" value="1"/>
</dbReference>
<dbReference type="InterPro" id="IPR001203">
    <property type="entry name" value="OxRdtase_Ald_Fedxn_C"/>
</dbReference>
<proteinExistence type="inferred from homology"/>
<evidence type="ECO:0000256" key="7">
    <source>
        <dbReference type="ARBA" id="ARBA00023014"/>
    </source>
</evidence>
<dbReference type="SUPFAM" id="SSF48310">
    <property type="entry name" value="Aldehyde ferredoxin oxidoreductase, C-terminal domains"/>
    <property type="match status" value="1"/>
</dbReference>
<comment type="caution">
    <text evidence="10">The sequence shown here is derived from an EMBL/GenBank/DDBJ whole genome shotgun (WGS) entry which is preliminary data.</text>
</comment>
<sequence>MRIYHEINLAERTISSRELHGKEIIFAGRYLIAKTFVERGLAGVDPLSPENLLIFSAGPLAGTTFSNANRTSVGCKSPLTGGIKEANGGGTFSYALGQLRIAGFALTGASPDWVVIHFHKDGTITFDDAAPYLGKGNYAAAEMLYERYGRKVAVALCGPVGEYQGLLAGIAFSDKDLRPSRLAARGGVGAVMGSKRVKAIVVDLDKTPPFSDPKKVTASIKQYTKMLREDSIVMNFYNKVGTMGMADYQNYIGGLPVRNFSAGQLADVSAGEVFKMGGDYIGELNTSRGGEQTHPCMPGCAIQCSNVYFDANGKEVVSPVEYETLGLLGTNCGITDPDDLAQLNYIANDLGIDTIETGATLAVLMEAGLASFGDVRWMAEALAEIGRGTELGRLWAQGTARVGEHYQVRRVPVIKKQAISAYDPRVVEATGITMMVTAQGADHTAGNLPRLKTREMDLETLLDLSLKQQIKVAANDSLGLCVFGQTVTNVNLDFLTETLNAAHGTDLTPAFFEELGRMTLYYEREFNRQAGFTAADDELPAFFYEEPLPPTNQTARFHGEQVHHIYDALEPATA</sequence>
<name>A0A7C1JHB0_9CHLR</name>
<dbReference type="InterPro" id="IPR036503">
    <property type="entry name" value="Ald_Fedxn_OxRdtase_N_sf"/>
</dbReference>
<evidence type="ECO:0000256" key="3">
    <source>
        <dbReference type="ARBA" id="ARBA00022485"/>
    </source>
</evidence>
<evidence type="ECO:0000256" key="2">
    <source>
        <dbReference type="ARBA" id="ARBA00011032"/>
    </source>
</evidence>
<reference evidence="10" key="1">
    <citation type="journal article" date="2020" name="mSystems">
        <title>Genome- and Community-Level Interaction Insights into Carbon Utilization and Element Cycling Functions of Hydrothermarchaeota in Hydrothermal Sediment.</title>
        <authorList>
            <person name="Zhou Z."/>
            <person name="Liu Y."/>
            <person name="Xu W."/>
            <person name="Pan J."/>
            <person name="Luo Z.H."/>
            <person name="Li M."/>
        </authorList>
    </citation>
    <scope>NUCLEOTIDE SEQUENCE [LARGE SCALE GENOMIC DNA]</scope>
    <source>
        <strain evidence="10">SpSt-289</strain>
    </source>
</reference>
<evidence type="ECO:0000256" key="1">
    <source>
        <dbReference type="ARBA" id="ARBA00001966"/>
    </source>
</evidence>
<dbReference type="GO" id="GO:0016625">
    <property type="term" value="F:oxidoreductase activity, acting on the aldehyde or oxo group of donors, iron-sulfur protein as acceptor"/>
    <property type="evidence" value="ECO:0007669"/>
    <property type="project" value="InterPro"/>
</dbReference>
<dbReference type="GO" id="GO:0009055">
    <property type="term" value="F:electron transfer activity"/>
    <property type="evidence" value="ECO:0007669"/>
    <property type="project" value="InterPro"/>
</dbReference>
<dbReference type="SMART" id="SM00790">
    <property type="entry name" value="AFOR_N"/>
    <property type="match status" value="1"/>
</dbReference>
<evidence type="ECO:0000256" key="8">
    <source>
        <dbReference type="ARBA" id="ARBA00049934"/>
    </source>
</evidence>
<dbReference type="PANTHER" id="PTHR30038:SF0">
    <property type="entry name" value="TUNGSTEN-CONTAINING ALDEHYDE FERREDOXIN OXIDOREDUCTASE"/>
    <property type="match status" value="1"/>
</dbReference>
<dbReference type="Gene3D" id="1.10.599.10">
    <property type="entry name" value="Aldehyde Ferredoxin Oxidoreductase Protein, subunit A, domain 3"/>
    <property type="match status" value="1"/>
</dbReference>
<feature type="domain" description="Aldehyde ferredoxin oxidoreductase N-terminal" evidence="9">
    <location>
        <begin position="4"/>
        <end position="206"/>
    </location>
</feature>
<comment type="cofactor">
    <cofactor evidence="8">
        <name>tungstopterin</name>
        <dbReference type="ChEBI" id="CHEBI:30402"/>
    </cofactor>
</comment>
<keyword evidence="6" id="KW-0408">Iron</keyword>
<keyword evidence="7" id="KW-0411">Iron-sulfur</keyword>
<dbReference type="Pfam" id="PF01314">
    <property type="entry name" value="AFOR_C"/>
    <property type="match status" value="1"/>
</dbReference>
<dbReference type="AlphaFoldDB" id="A0A7C1JHB0"/>
<accession>A0A7C1JHB0</accession>
<dbReference type="InterPro" id="IPR036021">
    <property type="entry name" value="Tungsten_al_ferr_oxy-like_C"/>
</dbReference>
<comment type="cofactor">
    <cofactor evidence="1">
        <name>[4Fe-4S] cluster</name>
        <dbReference type="ChEBI" id="CHEBI:49883"/>
    </cofactor>
</comment>
<dbReference type="Pfam" id="PF02730">
    <property type="entry name" value="AFOR_N"/>
    <property type="match status" value="1"/>
</dbReference>
<comment type="similarity">
    <text evidence="2">Belongs to the AOR/FOR family.</text>
</comment>
<dbReference type="PANTHER" id="PTHR30038">
    <property type="entry name" value="ALDEHYDE FERREDOXIN OXIDOREDUCTASE"/>
    <property type="match status" value="1"/>
</dbReference>
<keyword evidence="5" id="KW-0560">Oxidoreductase</keyword>
<dbReference type="InterPro" id="IPR013983">
    <property type="entry name" value="Ald_Fedxn_OxRdtase_N"/>
</dbReference>
<dbReference type="GO" id="GO:0046872">
    <property type="term" value="F:metal ion binding"/>
    <property type="evidence" value="ECO:0007669"/>
    <property type="project" value="UniProtKB-KW"/>
</dbReference>
<dbReference type="InterPro" id="IPR013985">
    <property type="entry name" value="Ald_Fedxn_OxRdtase_dom3"/>
</dbReference>
<organism evidence="10">
    <name type="scientific">Caldilinea aerophila</name>
    <dbReference type="NCBI Taxonomy" id="133453"/>
    <lineage>
        <taxon>Bacteria</taxon>
        <taxon>Bacillati</taxon>
        <taxon>Chloroflexota</taxon>
        <taxon>Caldilineae</taxon>
        <taxon>Caldilineales</taxon>
        <taxon>Caldilineaceae</taxon>
        <taxon>Caldilinea</taxon>
    </lineage>
</organism>
<evidence type="ECO:0000259" key="9">
    <source>
        <dbReference type="SMART" id="SM00790"/>
    </source>
</evidence>
<evidence type="ECO:0000313" key="10">
    <source>
        <dbReference type="EMBL" id="HDX31381.1"/>
    </source>
</evidence>
<protein>
    <submittedName>
        <fullName evidence="10">Aldehyde ferredoxin oxidoreductase</fullName>
    </submittedName>
</protein>
<dbReference type="Gene3D" id="1.10.569.10">
    <property type="entry name" value="Aldehyde Ferredoxin Oxidoreductase Protein, subunit A, domain 2"/>
    <property type="match status" value="1"/>
</dbReference>
<dbReference type="EMBL" id="DSMG01000083">
    <property type="protein sequence ID" value="HDX31381.1"/>
    <property type="molecule type" value="Genomic_DNA"/>
</dbReference>
<gene>
    <name evidence="10" type="ORF">ENQ20_07785</name>
</gene>
<dbReference type="GO" id="GO:0051539">
    <property type="term" value="F:4 iron, 4 sulfur cluster binding"/>
    <property type="evidence" value="ECO:0007669"/>
    <property type="project" value="UniProtKB-KW"/>
</dbReference>
<evidence type="ECO:0000256" key="5">
    <source>
        <dbReference type="ARBA" id="ARBA00023002"/>
    </source>
</evidence>
<dbReference type="SUPFAM" id="SSF56228">
    <property type="entry name" value="Aldehyde ferredoxin oxidoreductase, N-terminal domain"/>
    <property type="match status" value="1"/>
</dbReference>
<keyword evidence="3" id="KW-0004">4Fe-4S</keyword>
<keyword evidence="4" id="KW-0479">Metal-binding</keyword>